<keyword evidence="4" id="KW-0813">Transport</keyword>
<comment type="function">
    <text evidence="8">Mediates electron transfer from NADH to oxygen, reducing it to water. This modular protein has 3 redox cofactors, in other organisms the same activity requires 2 or 3 proteins.</text>
</comment>
<evidence type="ECO:0000256" key="4">
    <source>
        <dbReference type="ARBA" id="ARBA00022448"/>
    </source>
</evidence>
<feature type="domain" description="Flavodoxin-like" evidence="9">
    <location>
        <begin position="269"/>
        <end position="406"/>
    </location>
</feature>
<evidence type="ECO:0000256" key="1">
    <source>
        <dbReference type="ARBA" id="ARBA00001962"/>
    </source>
</evidence>
<dbReference type="InterPro" id="IPR012349">
    <property type="entry name" value="Split_barrel_FMN-bd"/>
</dbReference>
<keyword evidence="6" id="KW-0249">Electron transport</keyword>
<dbReference type="Gene3D" id="3.60.15.10">
    <property type="entry name" value="Ribonuclease Z/Hydroxyacylglutathione hydrolase-like"/>
    <property type="match status" value="1"/>
</dbReference>
<protein>
    <submittedName>
        <fullName evidence="10">Diflavin flavoprotein</fullName>
    </submittedName>
</protein>
<dbReference type="Gene3D" id="2.30.110.10">
    <property type="entry name" value="Electron Transport, Fmn-binding Protein, Chain A"/>
    <property type="match status" value="1"/>
</dbReference>
<dbReference type="Gene3D" id="3.40.50.360">
    <property type="match status" value="1"/>
</dbReference>
<dbReference type="InterPro" id="IPR001279">
    <property type="entry name" value="Metallo-B-lactamas"/>
</dbReference>
<dbReference type="InterPro" id="IPR051285">
    <property type="entry name" value="NADH_oxidoreductase_modular"/>
</dbReference>
<proteinExistence type="inferred from homology"/>
<evidence type="ECO:0000256" key="7">
    <source>
        <dbReference type="ARBA" id="ARBA00023004"/>
    </source>
</evidence>
<dbReference type="InterPro" id="IPR008254">
    <property type="entry name" value="Flavodoxin/NO_synth"/>
</dbReference>
<evidence type="ECO:0000313" key="10">
    <source>
        <dbReference type="EMBL" id="MBE9253217.1"/>
    </source>
</evidence>
<keyword evidence="5" id="KW-0479">Metal-binding</keyword>
<comment type="cofactor">
    <cofactor evidence="1">
        <name>Fe cation</name>
        <dbReference type="ChEBI" id="CHEBI:24875"/>
    </cofactor>
</comment>
<evidence type="ECO:0000256" key="6">
    <source>
        <dbReference type="ARBA" id="ARBA00022982"/>
    </source>
</evidence>
<organism evidence="10 11">
    <name type="scientific">Synechocystis salina LEGE 00031</name>
    <dbReference type="NCBI Taxonomy" id="1828736"/>
    <lineage>
        <taxon>Bacteria</taxon>
        <taxon>Bacillati</taxon>
        <taxon>Cyanobacteriota</taxon>
        <taxon>Cyanophyceae</taxon>
        <taxon>Synechococcales</taxon>
        <taxon>Merismopediaceae</taxon>
        <taxon>Synechocystis</taxon>
    </lineage>
</organism>
<evidence type="ECO:0000259" key="9">
    <source>
        <dbReference type="PROSITE" id="PS50902"/>
    </source>
</evidence>
<dbReference type="RefSeq" id="WP_194019129.1">
    <property type="nucleotide sequence ID" value="NZ_JADEVV010000010.1"/>
</dbReference>
<dbReference type="SUPFAM" id="SSF56281">
    <property type="entry name" value="Metallo-hydrolase/oxidoreductase"/>
    <property type="match status" value="1"/>
</dbReference>
<evidence type="ECO:0000313" key="11">
    <source>
        <dbReference type="Proteomes" id="UP000658720"/>
    </source>
</evidence>
<reference evidence="10 11" key="1">
    <citation type="submission" date="2020-10" db="EMBL/GenBank/DDBJ databases">
        <authorList>
            <person name="Castelo-Branco R."/>
            <person name="Eusebio N."/>
            <person name="Adriana R."/>
            <person name="Vieira A."/>
            <person name="Brugerolle De Fraissinette N."/>
            <person name="Rezende De Castro R."/>
            <person name="Schneider M.P."/>
            <person name="Vasconcelos V."/>
            <person name="Leao P.N."/>
        </authorList>
    </citation>
    <scope>NUCLEOTIDE SEQUENCE [LARGE SCALE GENOMIC DNA]</scope>
    <source>
        <strain evidence="10 11">LEGE 00031</strain>
    </source>
</reference>
<dbReference type="SUPFAM" id="SSF52218">
    <property type="entry name" value="Flavoproteins"/>
    <property type="match status" value="1"/>
</dbReference>
<dbReference type="PANTHER" id="PTHR32145">
    <property type="entry name" value="DIFLAVIN FLAVOPROTEIN A 2-RELATED"/>
    <property type="match status" value="1"/>
</dbReference>
<evidence type="ECO:0000256" key="2">
    <source>
        <dbReference type="ARBA" id="ARBA00006098"/>
    </source>
</evidence>
<dbReference type="InterPro" id="IPR029039">
    <property type="entry name" value="Flavoprotein-like_sf"/>
</dbReference>
<dbReference type="Proteomes" id="UP000658720">
    <property type="component" value="Unassembled WGS sequence"/>
</dbReference>
<evidence type="ECO:0000256" key="5">
    <source>
        <dbReference type="ARBA" id="ARBA00022723"/>
    </source>
</evidence>
<evidence type="ECO:0000256" key="8">
    <source>
        <dbReference type="ARBA" id="ARBA00025633"/>
    </source>
</evidence>
<dbReference type="InterPro" id="IPR045761">
    <property type="entry name" value="ODP_dom"/>
</dbReference>
<keyword evidence="11" id="KW-1185">Reference proteome</keyword>
<dbReference type="PANTHER" id="PTHR32145:SF11">
    <property type="entry name" value="DIFLAVIN FLAVOPROTEIN A 2-RELATED"/>
    <property type="match status" value="1"/>
</dbReference>
<dbReference type="InterPro" id="IPR002563">
    <property type="entry name" value="Flavin_Rdtase-like_dom"/>
</dbReference>
<dbReference type="PROSITE" id="PS50902">
    <property type="entry name" value="FLAVODOXIN_LIKE"/>
    <property type="match status" value="1"/>
</dbReference>
<dbReference type="InterPro" id="IPR036866">
    <property type="entry name" value="RibonucZ/Hydroxyglut_hydro"/>
</dbReference>
<dbReference type="Pfam" id="PF19583">
    <property type="entry name" value="ODP"/>
    <property type="match status" value="1"/>
</dbReference>
<gene>
    <name evidence="10" type="ORF">IQ217_04930</name>
</gene>
<comment type="similarity">
    <text evidence="3">In the N-terminal section; belongs to the zinc metallo-hydrolase group 3 family.</text>
</comment>
<dbReference type="CDD" id="cd07709">
    <property type="entry name" value="flavodiiron_proteins_MBL-fold"/>
    <property type="match status" value="1"/>
</dbReference>
<dbReference type="EMBL" id="JADEVV010000010">
    <property type="protein sequence ID" value="MBE9253217.1"/>
    <property type="molecule type" value="Genomic_DNA"/>
</dbReference>
<dbReference type="SMART" id="SM00903">
    <property type="entry name" value="Flavin_Reduct"/>
    <property type="match status" value="1"/>
</dbReference>
<accession>A0ABR9VPI1</accession>
<dbReference type="Pfam" id="PF01613">
    <property type="entry name" value="Flavin_Reduct"/>
    <property type="match status" value="1"/>
</dbReference>
<keyword evidence="7" id="KW-0408">Iron</keyword>
<comment type="caution">
    <text evidence="10">The sequence shown here is derived from an EMBL/GenBank/DDBJ whole genome shotgun (WGS) entry which is preliminary data.</text>
</comment>
<sequence length="578" mass="63991">MVTLIDSPTSAAVQPRLTVQTADIAANTTAIRCLDWDRDRFDIEFELHHGTTYNSFLIQGEKTALIDTSHRKFESVYLQELQDLIDLKSLDYLIVNHTEPDHSGLIPELLDLAPQVTVVGSKVAIQFLEKLVHRPFESQIVKSGHSLDLGQGHELQFISAPNLHWPDTILTYDAGTQVLYTCDVFGMHYCDDSLLDETPERLEPDFQYYYNCLMGPNARSVLMALKRIAPLQFDLVATGHGPLLQHHISHWIGQYDTWSQNQVKAQTFVALFYLDGYGVSDRLVRAIADGISKTGVAIELVDLSVADTHEVRTLAQCAAGLVLGMPPQSSTSTTLDPLLGTILAAVHPKQVIGLFETGGGQDEPIYPLRNRFQELGLLEAFEPILLKTEPTAATDQLCREAGTDLGQFLTQSQSPPADTALDPELNQAIGRLSTGLYILTAQKGDVRSAMLASWVIQGSFEPLGIVIAVAKDRAIESLLHPGDTFVLNVLEEDNYQSLMRHFLLRFPPGADRFAEVNTYPAQNGSPILLETLAYLECEVTSRLDGNDHWLVYSTVQTGRVAKLNALTATHHRKLGNHY</sequence>
<name>A0ABR9VPI1_9SYNC</name>
<comment type="similarity">
    <text evidence="2">In the C-terminal section; belongs to the flavodoxin reductase family.</text>
</comment>
<evidence type="ECO:0000256" key="3">
    <source>
        <dbReference type="ARBA" id="ARBA00007121"/>
    </source>
</evidence>
<dbReference type="SMART" id="SM00849">
    <property type="entry name" value="Lactamase_B"/>
    <property type="match status" value="1"/>
</dbReference>
<dbReference type="SUPFAM" id="SSF50475">
    <property type="entry name" value="FMN-binding split barrel"/>
    <property type="match status" value="1"/>
</dbReference>